<keyword evidence="19" id="KW-1185">Reference proteome</keyword>
<feature type="transmembrane region" description="Helical" evidence="15">
    <location>
        <begin position="634"/>
        <end position="652"/>
    </location>
</feature>
<keyword evidence="13 15" id="KW-0472">Membrane</keyword>
<evidence type="ECO:0000256" key="1">
    <source>
        <dbReference type="ARBA" id="ARBA00004167"/>
    </source>
</evidence>
<protein>
    <recommendedName>
        <fullName evidence="2">non-specific serine/threonine protein kinase</fullName>
        <ecNumber evidence="2">2.7.11.1</ecNumber>
    </recommendedName>
</protein>
<accession>A0A8X7ZZG7</accession>
<dbReference type="InterPro" id="IPR008271">
    <property type="entry name" value="Ser/Thr_kinase_AS"/>
</dbReference>
<evidence type="ECO:0000313" key="19">
    <source>
        <dbReference type="Proteomes" id="UP000886885"/>
    </source>
</evidence>
<dbReference type="Pfam" id="PF07714">
    <property type="entry name" value="PK_Tyr_Ser-Thr"/>
    <property type="match status" value="1"/>
</dbReference>
<sequence>MGSRILVFLVVALIQVCTTPAVTNNSDYLGLQIPLAFAVPRVRESFLAYDLLGFDSVILVVKPQNCPLGSFNLGNKTNYCKFVISFPYIDPQYMYILLIPDAVNALKALKDVWENVPPTWVEADPCGSRWDGILCTNSRVTSITLASMGLKGTLSGDISSLSELQILDLSYNTELSGPLPPAIGDLKKLTNLILVGCSFSGRIPDTLGSLPQLTYLSLNSNGFTGSIPPSLGNLSNLYWLDLADNRLTGPIPVSTGTTPGLDLLVNTKHFHLGFNQLSGQIPPKLFSSGMNLIHILLESNKLTGSIPSTLGLVTSLEVVRLDNNLLAGTVPSNINNLTRVSEMYLSNNGLTGPLPNLTGMDLLTYLDMSNNTFNDTEFPPWFSTLQSLTTLVMEKTQLTGQIPPDFFSLSNLQTLDARNNKLNGTLDIGTSSINQLSLVDLRENQISAFIKRSGVEKVGVILVGNPVCQETGSVTESYCSVPQTESSYSTPPNNCVASSCFANQTSSPNCKCAFPYTGLLQFRAPSFSNLENSTYYTVLEKSLMDSFKLHQLPVDSVNLSHPRRDSSTYLVLNLQVFPFGQDRFNRTGISSIGFALSNQTFKPPSQFGPFYFMGDAYLYFAGSLITDTELQEKLILLFLLSYCNISLLPLSTHPDEVTGSKKSSNTGVIIGAAAGGSVLLLLLLGAGLYARRQKKRAERATEQNNPFAHWESNKSIGGVPQLKGARNFSFEELRKYSNNFSETNDIGSGGYGNIKVKKTLNLKLFGTGAQHLIFVNRDSYITTSLHLVYRGVLPTGELIAIKRAQQGSMQGGLEFKTEIELLSRVHHKNVVSLIGFCFDRGEQMLVYEFVPNGSLMASLSGKTGIRLDWVRRLKVALGAARGLAYLHELANPPIIHRDIKSSNILLDERLNAKVADFGLSKPMGDSETGQLTHVTTQVKGTMGYMDPEYYMTQQLTEKSDVYSFGVVMLELLTGRRPIEKGKYVVREVKTVLDRAKYLYNLGELLDSSIGLDTTLKGLDKFVDVALKCVEESGSDRPTMGEVVKEIENILQLAGLNPNADSASTSACYDDASKGGAKHPYIFSKDAFDYSGGFPVSKVEPL</sequence>
<dbReference type="GO" id="GO:0016020">
    <property type="term" value="C:membrane"/>
    <property type="evidence" value="ECO:0007669"/>
    <property type="project" value="UniProtKB-SubCell"/>
</dbReference>
<dbReference type="FunFam" id="3.80.10.10:FF:000041">
    <property type="entry name" value="LRR receptor-like serine/threonine-protein kinase ERECTA"/>
    <property type="match status" value="1"/>
</dbReference>
<keyword evidence="8" id="KW-0677">Repeat</keyword>
<keyword evidence="3" id="KW-0723">Serine/threonine-protein kinase</keyword>
<comment type="caution">
    <text evidence="18">The sequence shown here is derived from an EMBL/GenBank/DDBJ whole genome shotgun (WGS) entry which is preliminary data.</text>
</comment>
<dbReference type="InterPro" id="IPR000719">
    <property type="entry name" value="Prot_kinase_dom"/>
</dbReference>
<dbReference type="PANTHER" id="PTHR45974:SF266">
    <property type="entry name" value="LEUCINE-RICH REPEAT RECEPTOR PROTEIN KINASE HPCA1"/>
    <property type="match status" value="1"/>
</dbReference>
<evidence type="ECO:0000256" key="5">
    <source>
        <dbReference type="ARBA" id="ARBA00022679"/>
    </source>
</evidence>
<evidence type="ECO:0000256" key="10">
    <source>
        <dbReference type="ARBA" id="ARBA00022777"/>
    </source>
</evidence>
<name>A0A8X7ZZG7_POPTO</name>
<dbReference type="SMART" id="SM00220">
    <property type="entry name" value="S_TKc"/>
    <property type="match status" value="1"/>
</dbReference>
<dbReference type="GO" id="GO:0004674">
    <property type="term" value="F:protein serine/threonine kinase activity"/>
    <property type="evidence" value="ECO:0007669"/>
    <property type="project" value="UniProtKB-KW"/>
</dbReference>
<keyword evidence="5" id="KW-0808">Transferase</keyword>
<feature type="transmembrane region" description="Helical" evidence="15">
    <location>
        <begin position="607"/>
        <end position="625"/>
    </location>
</feature>
<feature type="transmembrane region" description="Helical" evidence="15">
    <location>
        <begin position="667"/>
        <end position="690"/>
    </location>
</feature>
<evidence type="ECO:0000256" key="6">
    <source>
        <dbReference type="ARBA" id="ARBA00022692"/>
    </source>
</evidence>
<evidence type="ECO:0000256" key="12">
    <source>
        <dbReference type="ARBA" id="ARBA00022989"/>
    </source>
</evidence>
<dbReference type="Pfam" id="PF00560">
    <property type="entry name" value="LRR_1"/>
    <property type="match status" value="2"/>
</dbReference>
<keyword evidence="6 15" id="KW-0812">Transmembrane</keyword>
<evidence type="ECO:0000256" key="3">
    <source>
        <dbReference type="ARBA" id="ARBA00022527"/>
    </source>
</evidence>
<gene>
    <name evidence="18" type="ORF">POTOM_016483</name>
</gene>
<evidence type="ECO:0000256" key="7">
    <source>
        <dbReference type="ARBA" id="ARBA00022729"/>
    </source>
</evidence>
<evidence type="ECO:0000313" key="18">
    <source>
        <dbReference type="EMBL" id="KAG6780073.1"/>
    </source>
</evidence>
<evidence type="ECO:0000256" key="4">
    <source>
        <dbReference type="ARBA" id="ARBA00022614"/>
    </source>
</evidence>
<organism evidence="18 19">
    <name type="scientific">Populus tomentosa</name>
    <name type="common">Chinese white poplar</name>
    <dbReference type="NCBI Taxonomy" id="118781"/>
    <lineage>
        <taxon>Eukaryota</taxon>
        <taxon>Viridiplantae</taxon>
        <taxon>Streptophyta</taxon>
        <taxon>Embryophyta</taxon>
        <taxon>Tracheophyta</taxon>
        <taxon>Spermatophyta</taxon>
        <taxon>Magnoliopsida</taxon>
        <taxon>eudicotyledons</taxon>
        <taxon>Gunneridae</taxon>
        <taxon>Pentapetalae</taxon>
        <taxon>rosids</taxon>
        <taxon>fabids</taxon>
        <taxon>Malpighiales</taxon>
        <taxon>Salicaceae</taxon>
        <taxon>Saliceae</taxon>
        <taxon>Populus</taxon>
    </lineage>
</organism>
<reference evidence="18" key="1">
    <citation type="journal article" date="2020" name="bioRxiv">
        <title>Hybrid origin of Populus tomentosa Carr. identified through genome sequencing and phylogenomic analysis.</title>
        <authorList>
            <person name="An X."/>
            <person name="Gao K."/>
            <person name="Chen Z."/>
            <person name="Li J."/>
            <person name="Yang X."/>
            <person name="Yang X."/>
            <person name="Zhou J."/>
            <person name="Guo T."/>
            <person name="Zhao T."/>
            <person name="Huang S."/>
            <person name="Miao D."/>
            <person name="Khan W.U."/>
            <person name="Rao P."/>
            <person name="Ye M."/>
            <person name="Lei B."/>
            <person name="Liao W."/>
            <person name="Wang J."/>
            <person name="Ji L."/>
            <person name="Li Y."/>
            <person name="Guo B."/>
            <person name="Mustafa N.S."/>
            <person name="Li S."/>
            <person name="Yun Q."/>
            <person name="Keller S.R."/>
            <person name="Mao J."/>
            <person name="Zhang R."/>
            <person name="Strauss S.H."/>
        </authorList>
    </citation>
    <scope>NUCLEOTIDE SEQUENCE</scope>
    <source>
        <strain evidence="18">GM15</strain>
        <tissue evidence="18">Leaf</tissue>
    </source>
</reference>
<comment type="subcellular location">
    <subcellularLocation>
        <location evidence="1">Membrane</location>
        <topology evidence="1">Single-pass membrane protein</topology>
    </subcellularLocation>
</comment>
<dbReference type="CDD" id="cd14066">
    <property type="entry name" value="STKc_IRAK"/>
    <property type="match status" value="1"/>
</dbReference>
<evidence type="ECO:0000256" key="8">
    <source>
        <dbReference type="ARBA" id="ARBA00022737"/>
    </source>
</evidence>
<dbReference type="Proteomes" id="UP000886885">
    <property type="component" value="Chromosome 4A"/>
</dbReference>
<dbReference type="EC" id="2.7.11.1" evidence="2"/>
<dbReference type="FunFam" id="3.80.10.10:FF:000542">
    <property type="entry name" value="Leucine-rich repeat protein kinase family protein"/>
    <property type="match status" value="1"/>
</dbReference>
<evidence type="ECO:0000256" key="13">
    <source>
        <dbReference type="ARBA" id="ARBA00023136"/>
    </source>
</evidence>
<keyword evidence="11" id="KW-0067">ATP-binding</keyword>
<dbReference type="PROSITE" id="PS50011">
    <property type="entry name" value="PROTEIN_KINASE_DOM"/>
    <property type="match status" value="1"/>
</dbReference>
<dbReference type="EMBL" id="JAAWWB010000007">
    <property type="protein sequence ID" value="KAG6780073.1"/>
    <property type="molecule type" value="Genomic_DNA"/>
</dbReference>
<evidence type="ECO:0000256" key="9">
    <source>
        <dbReference type="ARBA" id="ARBA00022741"/>
    </source>
</evidence>
<proteinExistence type="predicted"/>
<dbReference type="InterPro" id="IPR001245">
    <property type="entry name" value="Ser-Thr/Tyr_kinase_cat_dom"/>
</dbReference>
<evidence type="ECO:0000256" key="15">
    <source>
        <dbReference type="SAM" id="Phobius"/>
    </source>
</evidence>
<dbReference type="GO" id="GO:0005524">
    <property type="term" value="F:ATP binding"/>
    <property type="evidence" value="ECO:0007669"/>
    <property type="project" value="UniProtKB-KW"/>
</dbReference>
<evidence type="ECO:0000256" key="14">
    <source>
        <dbReference type="ARBA" id="ARBA00023180"/>
    </source>
</evidence>
<feature type="signal peptide" evidence="16">
    <location>
        <begin position="1"/>
        <end position="21"/>
    </location>
</feature>
<dbReference type="PROSITE" id="PS00108">
    <property type="entry name" value="PROTEIN_KINASE_ST"/>
    <property type="match status" value="1"/>
</dbReference>
<feature type="chain" id="PRO_5036486567" description="non-specific serine/threonine protein kinase" evidence="16">
    <location>
        <begin position="22"/>
        <end position="1101"/>
    </location>
</feature>
<dbReference type="AlphaFoldDB" id="A0A8X7ZZG7"/>
<feature type="domain" description="Protein kinase" evidence="17">
    <location>
        <begin position="740"/>
        <end position="1050"/>
    </location>
</feature>
<keyword evidence="14" id="KW-0325">Glycoprotein</keyword>
<dbReference type="FunFam" id="1.10.510.10:FF:000453">
    <property type="entry name" value="LRR receptor-like serine/threonine-protein kinase HSL2"/>
    <property type="match status" value="1"/>
</dbReference>
<evidence type="ECO:0000256" key="16">
    <source>
        <dbReference type="SAM" id="SignalP"/>
    </source>
</evidence>
<dbReference type="PANTHER" id="PTHR45974">
    <property type="entry name" value="RECEPTOR-LIKE PROTEIN 55"/>
    <property type="match status" value="1"/>
</dbReference>
<evidence type="ECO:0000256" key="11">
    <source>
        <dbReference type="ARBA" id="ARBA00022840"/>
    </source>
</evidence>
<dbReference type="FunFam" id="3.80.10.10:FF:000363">
    <property type="entry name" value="Leucine-rich repeat family protein"/>
    <property type="match status" value="1"/>
</dbReference>
<keyword evidence="7 16" id="KW-0732">Signal</keyword>
<keyword evidence="10" id="KW-0418">Kinase</keyword>
<evidence type="ECO:0000259" key="17">
    <source>
        <dbReference type="PROSITE" id="PS50011"/>
    </source>
</evidence>
<evidence type="ECO:0000256" key="2">
    <source>
        <dbReference type="ARBA" id="ARBA00012513"/>
    </source>
</evidence>
<keyword evidence="9" id="KW-0547">Nucleotide-binding</keyword>
<dbReference type="OrthoDB" id="2015206at2759"/>
<dbReference type="InterPro" id="IPR001611">
    <property type="entry name" value="Leu-rich_rpt"/>
</dbReference>
<keyword evidence="12 15" id="KW-1133">Transmembrane helix</keyword>
<keyword evidence="4" id="KW-0433">Leucine-rich repeat</keyword>